<dbReference type="GO" id="GO:0034040">
    <property type="term" value="F:ATPase-coupled lipid transmembrane transporter activity"/>
    <property type="evidence" value="ECO:0007669"/>
    <property type="project" value="TreeGrafter"/>
</dbReference>
<proteinExistence type="predicted"/>
<protein>
    <submittedName>
        <fullName evidence="10">ABC transporter ATP-binding protein</fullName>
    </submittedName>
</protein>
<dbReference type="SUPFAM" id="SSF90123">
    <property type="entry name" value="ABC transporter transmembrane region"/>
    <property type="match status" value="1"/>
</dbReference>
<dbReference type="InterPro" id="IPR011527">
    <property type="entry name" value="ABC1_TM_dom"/>
</dbReference>
<dbReference type="InterPro" id="IPR027417">
    <property type="entry name" value="P-loop_NTPase"/>
</dbReference>
<keyword evidence="3" id="KW-0547">Nucleotide-binding</keyword>
<dbReference type="AlphaFoldDB" id="A0A5M9WTZ2"/>
<dbReference type="GO" id="GO:0140359">
    <property type="term" value="F:ABC-type transporter activity"/>
    <property type="evidence" value="ECO:0007669"/>
    <property type="project" value="InterPro"/>
</dbReference>
<dbReference type="EMBL" id="RIAS01000007">
    <property type="protein sequence ID" value="KAA8785106.1"/>
    <property type="molecule type" value="Genomic_DNA"/>
</dbReference>
<dbReference type="PANTHER" id="PTHR24221:SF654">
    <property type="entry name" value="ATP-BINDING CASSETTE SUB-FAMILY B MEMBER 6"/>
    <property type="match status" value="1"/>
</dbReference>
<dbReference type="PROSITE" id="PS50893">
    <property type="entry name" value="ABC_TRANSPORTER_2"/>
    <property type="match status" value="1"/>
</dbReference>
<comment type="caution">
    <text evidence="10">The sequence shown here is derived from an EMBL/GenBank/DDBJ whole genome shotgun (WGS) entry which is preliminary data.</text>
</comment>
<dbReference type="Gene3D" id="1.20.1560.10">
    <property type="entry name" value="ABC transporter type 1, transmembrane domain"/>
    <property type="match status" value="1"/>
</dbReference>
<dbReference type="GO" id="GO:0016887">
    <property type="term" value="F:ATP hydrolysis activity"/>
    <property type="evidence" value="ECO:0007669"/>
    <property type="project" value="InterPro"/>
</dbReference>
<keyword evidence="6 7" id="KW-0472">Membrane</keyword>
<dbReference type="Pfam" id="PF00005">
    <property type="entry name" value="ABC_tran"/>
    <property type="match status" value="1"/>
</dbReference>
<dbReference type="CDD" id="cd03228">
    <property type="entry name" value="ABCC_MRP_Like"/>
    <property type="match status" value="1"/>
</dbReference>
<evidence type="ECO:0000256" key="1">
    <source>
        <dbReference type="ARBA" id="ARBA00004651"/>
    </source>
</evidence>
<dbReference type="SUPFAM" id="SSF52540">
    <property type="entry name" value="P-loop containing nucleoside triphosphate hydrolases"/>
    <property type="match status" value="1"/>
</dbReference>
<evidence type="ECO:0000256" key="7">
    <source>
        <dbReference type="SAM" id="Phobius"/>
    </source>
</evidence>
<dbReference type="PANTHER" id="PTHR24221">
    <property type="entry name" value="ATP-BINDING CASSETTE SUB-FAMILY B"/>
    <property type="match status" value="1"/>
</dbReference>
<dbReference type="RefSeq" id="WP_123064906.1">
    <property type="nucleotide sequence ID" value="NZ_RIAS01000007.1"/>
</dbReference>
<dbReference type="Proteomes" id="UP000323664">
    <property type="component" value="Unassembled WGS sequence"/>
</dbReference>
<dbReference type="GO" id="GO:0005524">
    <property type="term" value="F:ATP binding"/>
    <property type="evidence" value="ECO:0007669"/>
    <property type="project" value="UniProtKB-KW"/>
</dbReference>
<feature type="domain" description="ABC transmembrane type-1" evidence="9">
    <location>
        <begin position="17"/>
        <end position="297"/>
    </location>
</feature>
<keyword evidence="5 7" id="KW-1133">Transmembrane helix</keyword>
<dbReference type="PROSITE" id="PS00211">
    <property type="entry name" value="ABC_TRANSPORTER_1"/>
    <property type="match status" value="1"/>
</dbReference>
<dbReference type="OrthoDB" id="9806127at2"/>
<dbReference type="PROSITE" id="PS50929">
    <property type="entry name" value="ABC_TM1F"/>
    <property type="match status" value="1"/>
</dbReference>
<feature type="domain" description="ABC transporter" evidence="8">
    <location>
        <begin position="328"/>
        <end position="554"/>
    </location>
</feature>
<keyword evidence="4 10" id="KW-0067">ATP-binding</keyword>
<evidence type="ECO:0000259" key="8">
    <source>
        <dbReference type="PROSITE" id="PS50893"/>
    </source>
</evidence>
<feature type="transmembrane region" description="Helical" evidence="7">
    <location>
        <begin position="150"/>
        <end position="168"/>
    </location>
</feature>
<keyword evidence="2 7" id="KW-0812">Transmembrane</keyword>
<reference evidence="10 11" key="1">
    <citation type="journal article" date="2019" name="J. Ind. Microbiol. Biotechnol.">
        <title>Paenibacillus amylolyticus 27C64 has a diverse set of carbohydrate-active enzymes and complete pectin deconstruction system.</title>
        <authorList>
            <person name="Keggi C."/>
            <person name="Doran-Peterson J."/>
        </authorList>
    </citation>
    <scope>NUCLEOTIDE SEQUENCE [LARGE SCALE GENOMIC DNA]</scope>
    <source>
        <strain evidence="10 11">27C64</strain>
    </source>
</reference>
<dbReference type="Gene3D" id="3.40.50.300">
    <property type="entry name" value="P-loop containing nucleotide triphosphate hydrolases"/>
    <property type="match status" value="1"/>
</dbReference>
<dbReference type="InterPro" id="IPR039421">
    <property type="entry name" value="Type_1_exporter"/>
</dbReference>
<name>A0A5M9WTZ2_PAEAM</name>
<sequence length="569" mass="62765">MWLTKVKNKRKLLPWIAFALSVTLFKGILPAVRIFLFGYAVQQVISGVDLDRMILLMAWFAAATIGEKVMDSLYGIALEGLRVHMGRAAKELYIDQYNKVPYQKLLDASFSESAEKAANGLDRGHRVLTLALDVLSAAVTLISLGTALWFVTKIGCLVMMVTFAFVVIKQYKLGRQMFNIENQLSGQRIRENYYRSTVMDFQLGKERKLFGYSPYIVGLWKNTFTDISKTNQSFLLTSQKTSGLMQIGQLLLISVAYMVSILTASSSIGGLIIAFQLIDELLGKANAFVLELRMFTSELLTASNLSRFLAKDTADQVETPAKEANNEIELNGVGFSYPNHSNPVLTDVTMHFRTGELVGLVGENGAGKTTLCNLICGLLEPAEGEIWVDGKPSLHTDRLRSVSVAYADFSRFPLSVQQNVGLHQKWSDVAQQLVQDIIERSGDKRLGAGYTDGTELSGGQWQRVAVARAMANTRTMLILDEPTAAMDPVMEESVVRSVKQFAAQGKAALLIAHRVSTVMHCDRVYVMADGQIVQEGAPLRLLEEDGVFRDMYGAQVALLRKQGMAASVG</sequence>
<dbReference type="GO" id="GO:0005886">
    <property type="term" value="C:plasma membrane"/>
    <property type="evidence" value="ECO:0007669"/>
    <property type="project" value="UniProtKB-SubCell"/>
</dbReference>
<dbReference type="InterPro" id="IPR003593">
    <property type="entry name" value="AAA+_ATPase"/>
</dbReference>
<dbReference type="InterPro" id="IPR036640">
    <property type="entry name" value="ABC1_TM_sf"/>
</dbReference>
<feature type="transmembrane region" description="Helical" evidence="7">
    <location>
        <begin position="53"/>
        <end position="77"/>
    </location>
</feature>
<evidence type="ECO:0000256" key="3">
    <source>
        <dbReference type="ARBA" id="ARBA00022741"/>
    </source>
</evidence>
<dbReference type="InterPro" id="IPR003439">
    <property type="entry name" value="ABC_transporter-like_ATP-bd"/>
</dbReference>
<organism evidence="10 11">
    <name type="scientific">Paenibacillus amylolyticus</name>
    <dbReference type="NCBI Taxonomy" id="1451"/>
    <lineage>
        <taxon>Bacteria</taxon>
        <taxon>Bacillati</taxon>
        <taxon>Bacillota</taxon>
        <taxon>Bacilli</taxon>
        <taxon>Bacillales</taxon>
        <taxon>Paenibacillaceae</taxon>
        <taxon>Paenibacillus</taxon>
    </lineage>
</organism>
<comment type="subcellular location">
    <subcellularLocation>
        <location evidence="1">Cell membrane</location>
        <topology evidence="1">Multi-pass membrane protein</topology>
    </subcellularLocation>
</comment>
<evidence type="ECO:0000313" key="11">
    <source>
        <dbReference type="Proteomes" id="UP000323664"/>
    </source>
</evidence>
<feature type="transmembrane region" description="Helical" evidence="7">
    <location>
        <begin position="250"/>
        <end position="278"/>
    </location>
</feature>
<dbReference type="InterPro" id="IPR017871">
    <property type="entry name" value="ABC_transporter-like_CS"/>
</dbReference>
<gene>
    <name evidence="10" type="ORF">EC604_14775</name>
</gene>
<evidence type="ECO:0000256" key="5">
    <source>
        <dbReference type="ARBA" id="ARBA00022989"/>
    </source>
</evidence>
<evidence type="ECO:0000313" key="10">
    <source>
        <dbReference type="EMBL" id="KAA8785106.1"/>
    </source>
</evidence>
<evidence type="ECO:0000259" key="9">
    <source>
        <dbReference type="PROSITE" id="PS50929"/>
    </source>
</evidence>
<evidence type="ECO:0000256" key="4">
    <source>
        <dbReference type="ARBA" id="ARBA00022840"/>
    </source>
</evidence>
<evidence type="ECO:0000256" key="2">
    <source>
        <dbReference type="ARBA" id="ARBA00022692"/>
    </source>
</evidence>
<accession>A0A5M9WTZ2</accession>
<evidence type="ECO:0000256" key="6">
    <source>
        <dbReference type="ARBA" id="ARBA00023136"/>
    </source>
</evidence>
<dbReference type="SMART" id="SM00382">
    <property type="entry name" value="AAA"/>
    <property type="match status" value="1"/>
</dbReference>
<feature type="transmembrane region" description="Helical" evidence="7">
    <location>
        <begin position="12"/>
        <end position="41"/>
    </location>
</feature>